<dbReference type="EC" id="3.4.21.-" evidence="7"/>
<keyword evidence="5" id="KW-0812">Transmembrane</keyword>
<dbReference type="CDD" id="cd07023">
    <property type="entry name" value="S49_Sppa_N_C"/>
    <property type="match status" value="1"/>
</dbReference>
<keyword evidence="5" id="KW-0472">Membrane</keyword>
<evidence type="ECO:0000256" key="1">
    <source>
        <dbReference type="ARBA" id="ARBA00008683"/>
    </source>
</evidence>
<dbReference type="PANTHER" id="PTHR42987">
    <property type="entry name" value="PEPTIDASE S49"/>
    <property type="match status" value="1"/>
</dbReference>
<dbReference type="Gene3D" id="3.90.226.10">
    <property type="entry name" value="2-enoyl-CoA Hydratase, Chain A, domain 1"/>
    <property type="match status" value="1"/>
</dbReference>
<dbReference type="AlphaFoldDB" id="A0A0H5DRX5"/>
<dbReference type="Gene3D" id="6.20.330.10">
    <property type="match status" value="1"/>
</dbReference>
<comment type="similarity">
    <text evidence="1">Belongs to the peptidase S49 family.</text>
</comment>
<dbReference type="Pfam" id="PF01343">
    <property type="entry name" value="Peptidase_S49"/>
    <property type="match status" value="1"/>
</dbReference>
<dbReference type="Proteomes" id="UP000220251">
    <property type="component" value="Unassembled WGS sequence"/>
</dbReference>
<gene>
    <name evidence="7" type="primary">sppA</name>
    <name evidence="7" type="ORF">ELAC_1661</name>
</gene>
<dbReference type="PANTHER" id="PTHR42987:SF4">
    <property type="entry name" value="PROTEASE SOHB-RELATED"/>
    <property type="match status" value="1"/>
</dbReference>
<dbReference type="OrthoDB" id="9764363at2"/>
<accession>A0A0H5DRX5</accession>
<sequence length="346" mass="38101">MQHGIIRSSFRALFLTFFGTLGLFAAFLFLGILFGLASSSESQEVEKKYSLEVAPNADGVRKNLSQSSPAILEIKIEGVIGTKLLNSDTVRQLLVESREGLLKKNRVKALLINLNTPGGTVSDADSIYRAILAYKKQYNVPVYAYVDGLLASGGMYIASACDKVYASNSSLIGSIGVIVPTFFNFSKLIDTLGLQTTTLYAGKGKDAGDPTRAWTPEEFNNLNDIVKFYYDQFVDIVTTARPKVNKEALVKEYGAAVFPAAKAEAIGLVDNGNASRDEALKDLLKTLSIEDDFYQVVQMKDEGWVSKIFNSQNPLFEGRIEHQLKIAETMDPSLEGKFLYLWRPGQ</sequence>
<evidence type="ECO:0000256" key="4">
    <source>
        <dbReference type="ARBA" id="ARBA00022825"/>
    </source>
</evidence>
<evidence type="ECO:0000256" key="3">
    <source>
        <dbReference type="ARBA" id="ARBA00022801"/>
    </source>
</evidence>
<dbReference type="RefSeq" id="WP_098038848.1">
    <property type="nucleotide sequence ID" value="NZ_CWGJ01000025.1"/>
</dbReference>
<name>A0A0H5DRX5_9BACT</name>
<dbReference type="InterPro" id="IPR002142">
    <property type="entry name" value="Peptidase_S49"/>
</dbReference>
<dbReference type="GO" id="GO:0008236">
    <property type="term" value="F:serine-type peptidase activity"/>
    <property type="evidence" value="ECO:0007669"/>
    <property type="project" value="UniProtKB-KW"/>
</dbReference>
<evidence type="ECO:0000256" key="5">
    <source>
        <dbReference type="SAM" id="Phobius"/>
    </source>
</evidence>
<keyword evidence="3 7" id="KW-0378">Hydrolase</keyword>
<proteinExistence type="inferred from homology"/>
<evidence type="ECO:0000259" key="6">
    <source>
        <dbReference type="Pfam" id="PF01343"/>
    </source>
</evidence>
<evidence type="ECO:0000256" key="2">
    <source>
        <dbReference type="ARBA" id="ARBA00022670"/>
    </source>
</evidence>
<keyword evidence="5" id="KW-1133">Transmembrane helix</keyword>
<dbReference type="InterPro" id="IPR047272">
    <property type="entry name" value="S49_SppA_C"/>
</dbReference>
<protein>
    <submittedName>
        <fullName evidence="7">Putative signal peptide peptidase SppA</fullName>
        <ecNumber evidence="7">3.4.21.-</ecNumber>
    </submittedName>
</protein>
<organism evidence="7 8">
    <name type="scientific">Estrella lausannensis</name>
    <dbReference type="NCBI Taxonomy" id="483423"/>
    <lineage>
        <taxon>Bacteria</taxon>
        <taxon>Pseudomonadati</taxon>
        <taxon>Chlamydiota</taxon>
        <taxon>Chlamydiia</taxon>
        <taxon>Parachlamydiales</taxon>
        <taxon>Candidatus Criblamydiaceae</taxon>
        <taxon>Estrella</taxon>
    </lineage>
</organism>
<evidence type="ECO:0000313" key="7">
    <source>
        <dbReference type="EMBL" id="CRX38988.1"/>
    </source>
</evidence>
<keyword evidence="4" id="KW-0720">Serine protease</keyword>
<dbReference type="EMBL" id="CWGJ01000025">
    <property type="protein sequence ID" value="CRX38988.1"/>
    <property type="molecule type" value="Genomic_DNA"/>
</dbReference>
<reference evidence="8" key="1">
    <citation type="submission" date="2015-06" db="EMBL/GenBank/DDBJ databases">
        <authorList>
            <person name="Bertelli C."/>
        </authorList>
    </citation>
    <scope>NUCLEOTIDE SEQUENCE [LARGE SCALE GENOMIC DNA]</scope>
    <source>
        <strain evidence="8">CRIB-30</strain>
    </source>
</reference>
<feature type="transmembrane region" description="Helical" evidence="5">
    <location>
        <begin position="12"/>
        <end position="37"/>
    </location>
</feature>
<keyword evidence="8" id="KW-1185">Reference proteome</keyword>
<evidence type="ECO:0000313" key="8">
    <source>
        <dbReference type="Proteomes" id="UP000220251"/>
    </source>
</evidence>
<dbReference type="InterPro" id="IPR029045">
    <property type="entry name" value="ClpP/crotonase-like_dom_sf"/>
</dbReference>
<dbReference type="GO" id="GO:0006508">
    <property type="term" value="P:proteolysis"/>
    <property type="evidence" value="ECO:0007669"/>
    <property type="project" value="UniProtKB-KW"/>
</dbReference>
<dbReference type="SUPFAM" id="SSF52096">
    <property type="entry name" value="ClpP/crotonase"/>
    <property type="match status" value="1"/>
</dbReference>
<keyword evidence="2" id="KW-0645">Protease</keyword>
<feature type="domain" description="Peptidase S49" evidence="6">
    <location>
        <begin position="136"/>
        <end position="281"/>
    </location>
</feature>